<dbReference type="NCBIfam" id="TIGR02983">
    <property type="entry name" value="SigE-fam_strep"/>
    <property type="match status" value="1"/>
</dbReference>
<evidence type="ECO:0000256" key="1">
    <source>
        <dbReference type="ARBA" id="ARBA00010641"/>
    </source>
</evidence>
<dbReference type="eggNOG" id="COG1595">
    <property type="taxonomic scope" value="Bacteria"/>
</dbReference>
<keyword evidence="2" id="KW-0805">Transcription regulation</keyword>
<evidence type="ECO:0000256" key="2">
    <source>
        <dbReference type="ARBA" id="ARBA00023015"/>
    </source>
</evidence>
<evidence type="ECO:0000259" key="7">
    <source>
        <dbReference type="Pfam" id="PF08281"/>
    </source>
</evidence>
<keyword evidence="3" id="KW-0731">Sigma factor</keyword>
<keyword evidence="5" id="KW-0804">Transcription</keyword>
<dbReference type="Gene3D" id="1.10.1740.10">
    <property type="match status" value="1"/>
</dbReference>
<dbReference type="Gene3D" id="1.10.10.10">
    <property type="entry name" value="Winged helix-like DNA-binding domain superfamily/Winged helix DNA-binding domain"/>
    <property type="match status" value="1"/>
</dbReference>
<dbReference type="Pfam" id="PF08281">
    <property type="entry name" value="Sigma70_r4_2"/>
    <property type="match status" value="1"/>
</dbReference>
<accession>A0A1H7N185</accession>
<dbReference type="InterPro" id="IPR039425">
    <property type="entry name" value="RNA_pol_sigma-70-like"/>
</dbReference>
<dbReference type="InterPro" id="IPR013249">
    <property type="entry name" value="RNA_pol_sigma70_r4_t2"/>
</dbReference>
<dbReference type="NCBIfam" id="TIGR02937">
    <property type="entry name" value="sigma70-ECF"/>
    <property type="match status" value="1"/>
</dbReference>
<dbReference type="InterPro" id="IPR013325">
    <property type="entry name" value="RNA_pol_sigma_r2"/>
</dbReference>
<sequence length="168" mass="18973">MGQDDSALQEFIHGRRDHLFRSAFLLCGDRDEADDLVQTALLKVILAWRRLERIDSVEAFARRTLVNVFIASRRRMWRREQPHGELPEHAAPTVDMEAALAVQAALARLPVKQRAVLVLRFWEDLSVEATADVLGMRPGTVRSHASRGIAALRAYVPRGIGLLEREEA</sequence>
<evidence type="ECO:0000256" key="5">
    <source>
        <dbReference type="ARBA" id="ARBA00023163"/>
    </source>
</evidence>
<dbReference type="InterPro" id="IPR007627">
    <property type="entry name" value="RNA_pol_sigma70_r2"/>
</dbReference>
<proteinExistence type="inferred from homology"/>
<gene>
    <name evidence="8" type="ORF">SAMN05414137_106161</name>
</gene>
<evidence type="ECO:0000313" key="8">
    <source>
        <dbReference type="EMBL" id="SEL17079.1"/>
    </source>
</evidence>
<dbReference type="Proteomes" id="UP000183015">
    <property type="component" value="Unassembled WGS sequence"/>
</dbReference>
<evidence type="ECO:0000256" key="3">
    <source>
        <dbReference type="ARBA" id="ARBA00023082"/>
    </source>
</evidence>
<comment type="similarity">
    <text evidence="1">Belongs to the sigma-70 factor family. ECF subfamily.</text>
</comment>
<dbReference type="SUPFAM" id="SSF88659">
    <property type="entry name" value="Sigma3 and sigma4 domains of RNA polymerase sigma factors"/>
    <property type="match status" value="1"/>
</dbReference>
<feature type="domain" description="RNA polymerase sigma factor 70 region 4 type 2" evidence="7">
    <location>
        <begin position="100"/>
        <end position="152"/>
    </location>
</feature>
<dbReference type="Pfam" id="PF04542">
    <property type="entry name" value="Sigma70_r2"/>
    <property type="match status" value="1"/>
</dbReference>
<dbReference type="PANTHER" id="PTHR43133">
    <property type="entry name" value="RNA POLYMERASE ECF-TYPE SIGMA FACTO"/>
    <property type="match status" value="1"/>
</dbReference>
<dbReference type="InterPro" id="IPR014284">
    <property type="entry name" value="RNA_pol_sigma-70_dom"/>
</dbReference>
<dbReference type="GO" id="GO:0006352">
    <property type="term" value="P:DNA-templated transcription initiation"/>
    <property type="evidence" value="ECO:0007669"/>
    <property type="project" value="InterPro"/>
</dbReference>
<dbReference type="EMBL" id="FOAZ01000006">
    <property type="protein sequence ID" value="SEL17079.1"/>
    <property type="molecule type" value="Genomic_DNA"/>
</dbReference>
<dbReference type="GO" id="GO:0003677">
    <property type="term" value="F:DNA binding"/>
    <property type="evidence" value="ECO:0007669"/>
    <property type="project" value="UniProtKB-KW"/>
</dbReference>
<protein>
    <submittedName>
        <fullName evidence="8">RNA polymerase sigma-70 factor, sigma-E family</fullName>
    </submittedName>
</protein>
<dbReference type="InterPro" id="IPR014325">
    <property type="entry name" value="RNA_pol_sigma-E_actinobac"/>
</dbReference>
<dbReference type="GO" id="GO:0016987">
    <property type="term" value="F:sigma factor activity"/>
    <property type="evidence" value="ECO:0007669"/>
    <property type="project" value="UniProtKB-KW"/>
</dbReference>
<evidence type="ECO:0000256" key="4">
    <source>
        <dbReference type="ARBA" id="ARBA00023125"/>
    </source>
</evidence>
<evidence type="ECO:0000259" key="6">
    <source>
        <dbReference type="Pfam" id="PF04542"/>
    </source>
</evidence>
<dbReference type="RefSeq" id="WP_042447192.1">
    <property type="nucleotide sequence ID" value="NZ_BBPN01000012.1"/>
</dbReference>
<keyword evidence="4" id="KW-0238">DNA-binding</keyword>
<reference evidence="9" key="1">
    <citation type="submission" date="2016-10" db="EMBL/GenBank/DDBJ databases">
        <authorList>
            <person name="Varghese N."/>
        </authorList>
    </citation>
    <scope>NUCLEOTIDE SEQUENCE [LARGE SCALE GENOMIC DNA]</scope>
    <source>
        <strain evidence="9">DSM 45096 / BCRC 16803 / CGMCC 4.1857 / CIP 109030 / JCM 12277 / KCTC 19219 / NBRC 100920 / 33214</strain>
    </source>
</reference>
<feature type="domain" description="RNA polymerase sigma-70 region 2" evidence="6">
    <location>
        <begin position="16"/>
        <end position="78"/>
    </location>
</feature>
<name>A0A1H7N185_STRJI</name>
<organism evidence="8 9">
    <name type="scientific">Streptacidiphilus jiangxiensis</name>
    <dbReference type="NCBI Taxonomy" id="235985"/>
    <lineage>
        <taxon>Bacteria</taxon>
        <taxon>Bacillati</taxon>
        <taxon>Actinomycetota</taxon>
        <taxon>Actinomycetes</taxon>
        <taxon>Kitasatosporales</taxon>
        <taxon>Streptomycetaceae</taxon>
        <taxon>Streptacidiphilus</taxon>
    </lineage>
</organism>
<keyword evidence="9" id="KW-1185">Reference proteome</keyword>
<dbReference type="InterPro" id="IPR013324">
    <property type="entry name" value="RNA_pol_sigma_r3/r4-like"/>
</dbReference>
<dbReference type="OrthoDB" id="3783006at2"/>
<dbReference type="STRING" id="235985.SAMN05414137_106161"/>
<dbReference type="InterPro" id="IPR036388">
    <property type="entry name" value="WH-like_DNA-bd_sf"/>
</dbReference>
<dbReference type="AlphaFoldDB" id="A0A1H7N185"/>
<evidence type="ECO:0000313" key="9">
    <source>
        <dbReference type="Proteomes" id="UP000183015"/>
    </source>
</evidence>
<dbReference type="SUPFAM" id="SSF88946">
    <property type="entry name" value="Sigma2 domain of RNA polymerase sigma factors"/>
    <property type="match status" value="1"/>
</dbReference>
<dbReference type="PANTHER" id="PTHR43133:SF50">
    <property type="entry name" value="ECF RNA POLYMERASE SIGMA FACTOR SIGM"/>
    <property type="match status" value="1"/>
</dbReference>